<dbReference type="Gene3D" id="1.20.5.1930">
    <property type="match status" value="1"/>
</dbReference>
<evidence type="ECO:0000256" key="4">
    <source>
        <dbReference type="SAM" id="Phobius"/>
    </source>
</evidence>
<dbReference type="InterPro" id="IPR036890">
    <property type="entry name" value="HATPase_C_sf"/>
</dbReference>
<keyword evidence="3" id="KW-0902">Two-component regulatory system</keyword>
<dbReference type="Gene3D" id="2.130.10.10">
    <property type="entry name" value="YVTN repeat-like/Quinoprotein amine dehydrogenase"/>
    <property type="match status" value="1"/>
</dbReference>
<proteinExistence type="predicted"/>
<keyword evidence="5" id="KW-0732">Signal</keyword>
<organism evidence="7 8">
    <name type="scientific">Flaviaesturariibacter aridisoli</name>
    <dbReference type="NCBI Taxonomy" id="2545761"/>
    <lineage>
        <taxon>Bacteria</taxon>
        <taxon>Pseudomonadati</taxon>
        <taxon>Bacteroidota</taxon>
        <taxon>Chitinophagia</taxon>
        <taxon>Chitinophagales</taxon>
        <taxon>Chitinophagaceae</taxon>
        <taxon>Flaviaestuariibacter</taxon>
    </lineage>
</organism>
<dbReference type="EMBL" id="SKFH01000083">
    <property type="protein sequence ID" value="TCZ63460.1"/>
    <property type="molecule type" value="Genomic_DNA"/>
</dbReference>
<dbReference type="SUPFAM" id="SSF55874">
    <property type="entry name" value="ATPase domain of HSP90 chaperone/DNA topoisomerase II/histidine kinase"/>
    <property type="match status" value="1"/>
</dbReference>
<dbReference type="RefSeq" id="WP_131854537.1">
    <property type="nucleotide sequence ID" value="NZ_SKFH01000083.1"/>
</dbReference>
<dbReference type="Gene3D" id="3.30.565.10">
    <property type="entry name" value="Histidine kinase-like ATPase, C-terminal domain"/>
    <property type="match status" value="1"/>
</dbReference>
<dbReference type="PANTHER" id="PTHR24421">
    <property type="entry name" value="NITRATE/NITRITE SENSOR PROTEIN NARX-RELATED"/>
    <property type="match status" value="1"/>
</dbReference>
<keyword evidence="8" id="KW-1185">Reference proteome</keyword>
<evidence type="ECO:0000259" key="6">
    <source>
        <dbReference type="SMART" id="SM00387"/>
    </source>
</evidence>
<gene>
    <name evidence="7" type="ORF">E0486_18505</name>
</gene>
<dbReference type="OrthoDB" id="9778366at2"/>
<dbReference type="InterPro" id="IPR050482">
    <property type="entry name" value="Sensor_HK_TwoCompSys"/>
</dbReference>
<feature type="transmembrane region" description="Helical" evidence="4">
    <location>
        <begin position="702"/>
        <end position="722"/>
    </location>
</feature>
<evidence type="ECO:0000313" key="7">
    <source>
        <dbReference type="EMBL" id="TCZ63460.1"/>
    </source>
</evidence>
<evidence type="ECO:0000256" key="5">
    <source>
        <dbReference type="SAM" id="SignalP"/>
    </source>
</evidence>
<reference evidence="7 8" key="1">
    <citation type="submission" date="2019-03" db="EMBL/GenBank/DDBJ databases">
        <authorList>
            <person name="Kim M.K.M."/>
        </authorList>
    </citation>
    <scope>NUCLEOTIDE SEQUENCE [LARGE SCALE GENOMIC DNA]</scope>
    <source>
        <strain evidence="7 8">17J68-15</strain>
    </source>
</reference>
<dbReference type="InterPro" id="IPR015943">
    <property type="entry name" value="WD40/YVTN_repeat-like_dom_sf"/>
</dbReference>
<dbReference type="Pfam" id="PF07730">
    <property type="entry name" value="HisKA_3"/>
    <property type="match status" value="1"/>
</dbReference>
<accession>A0A4V2WLM5</accession>
<keyword evidence="4" id="KW-0472">Membrane</keyword>
<feature type="chain" id="PRO_5020224807" description="Histidine kinase/HSP90-like ATPase domain-containing protein" evidence="5">
    <location>
        <begin position="19"/>
        <end position="945"/>
    </location>
</feature>
<dbReference type="GO" id="GO:0016020">
    <property type="term" value="C:membrane"/>
    <property type="evidence" value="ECO:0007669"/>
    <property type="project" value="InterPro"/>
</dbReference>
<dbReference type="InterPro" id="IPR013783">
    <property type="entry name" value="Ig-like_fold"/>
</dbReference>
<keyword evidence="1" id="KW-0808">Transferase</keyword>
<dbReference type="AlphaFoldDB" id="A0A4V2WLM5"/>
<protein>
    <recommendedName>
        <fullName evidence="6">Histidine kinase/HSP90-like ATPase domain-containing protein</fullName>
    </recommendedName>
</protein>
<name>A0A4V2WLM5_9BACT</name>
<dbReference type="SMART" id="SM00387">
    <property type="entry name" value="HATPase_c"/>
    <property type="match status" value="1"/>
</dbReference>
<evidence type="ECO:0000313" key="8">
    <source>
        <dbReference type="Proteomes" id="UP000295164"/>
    </source>
</evidence>
<dbReference type="CDD" id="cd16917">
    <property type="entry name" value="HATPase_UhpB-NarQ-NarX-like"/>
    <property type="match status" value="1"/>
</dbReference>
<sequence>MRLLLLPFLLLCSLLAAAQTDSLYQVPGVPSREVYDLLRDHNGFLWLAHNAGISRYDGQRMVSFGNPRQNGRAMTDLCEDGQGRIWCHNFEGQILYIEHHKLQVLEAFRYNEESAFPRIGLLGDELVSSSSKGLFTCNTRTLECHYYELPFPTASIAVLSNGVLAWMPGINRGFWWYQKGKGIRHIACSLRLPKAQEAALQAESLNDTAYFVINPQGTYYKLRVSGDSVQVSGAQHAGGFINTITIDRGELWVHTNTTSRSSKGQVINNQALTNALSDIQGHRFFSSLRRGLLAATPAAAALRVPSFLEKGDYIRTLSVSAAGTELFGTQQGYVYLRDRGRITGRFRLDPSFRAVQKFYPLNDSLYLVTTATGLHRLNLQRHQMYVLDTFVQIRDISIKGNRAVIATSYGVLELTPTELATARTTSYAHPFNQDWRRTRTACLGPDGTLFASFNSGLFFWRGRDSGNLTFEGTRLYTTRVRNFAGKVLIATFNKGLLQYDNGRLKTVLSMPEGMANAVPELKVSGSTAWIVYEDQVQELDPQLHVRDVNGLPFRGAEVLDLLERPDSLVVATEKGLYLLPRHSGPGITATHSVIDNIRVNDSAGNVVGRSSFRHQENTFSIDVATPWFAGHDRLRYRYRLCSREDGNCAWLMSDEGQRSFSFINLPPGSYTFSAEAVNTIGTPLAPEVRYSFTINPPWWGTWWARLLMVALLTTLFFLLGLYGQRRRARRQRTRYEKMLAVEHERQRISAEIHDDLGATLSGVRLLAELAREKVPPGPLQVDLEKIHQSITSLTEKTREVIWTLNPEQDSMESLLLYIQKGAQHLFEASPIQLQVQLPVEVPPLRISGDVRRHVHLAVKEALHNCLKHSGATWCRLQLECNEERLHMTVQDNGTGLPEAGGRTAFSSGMRSMQQRMAYAGGTLQIHSGKEGTEIDFMIPLHQNNG</sequence>
<comment type="caution">
    <text evidence="7">The sequence shown here is derived from an EMBL/GenBank/DDBJ whole genome shotgun (WGS) entry which is preliminary data.</text>
</comment>
<dbReference type="InterPro" id="IPR003594">
    <property type="entry name" value="HATPase_dom"/>
</dbReference>
<evidence type="ECO:0000256" key="3">
    <source>
        <dbReference type="ARBA" id="ARBA00023012"/>
    </source>
</evidence>
<dbReference type="GO" id="GO:0000155">
    <property type="term" value="F:phosphorelay sensor kinase activity"/>
    <property type="evidence" value="ECO:0007669"/>
    <property type="project" value="InterPro"/>
</dbReference>
<dbReference type="Pfam" id="PF02518">
    <property type="entry name" value="HATPase_c"/>
    <property type="match status" value="1"/>
</dbReference>
<dbReference type="Gene3D" id="2.60.40.10">
    <property type="entry name" value="Immunoglobulins"/>
    <property type="match status" value="1"/>
</dbReference>
<feature type="signal peptide" evidence="5">
    <location>
        <begin position="1"/>
        <end position="18"/>
    </location>
</feature>
<feature type="domain" description="Histidine kinase/HSP90-like ATPase" evidence="6">
    <location>
        <begin position="849"/>
        <end position="942"/>
    </location>
</feature>
<keyword evidence="2" id="KW-0418">Kinase</keyword>
<evidence type="ECO:0000256" key="2">
    <source>
        <dbReference type="ARBA" id="ARBA00022777"/>
    </source>
</evidence>
<dbReference type="Proteomes" id="UP000295164">
    <property type="component" value="Unassembled WGS sequence"/>
</dbReference>
<keyword evidence="4" id="KW-0812">Transmembrane</keyword>
<dbReference type="GO" id="GO:0046983">
    <property type="term" value="F:protein dimerization activity"/>
    <property type="evidence" value="ECO:0007669"/>
    <property type="project" value="InterPro"/>
</dbReference>
<evidence type="ECO:0000256" key="1">
    <source>
        <dbReference type="ARBA" id="ARBA00022679"/>
    </source>
</evidence>
<keyword evidence="4" id="KW-1133">Transmembrane helix</keyword>
<dbReference type="InterPro" id="IPR011712">
    <property type="entry name" value="Sig_transdc_His_kin_sub3_dim/P"/>
</dbReference>